<reference evidence="1 2" key="1">
    <citation type="submission" date="2019-02" db="EMBL/GenBank/DDBJ databases">
        <title>Deep-cultivation of Planctomycetes and their phenomic and genomic characterization uncovers novel biology.</title>
        <authorList>
            <person name="Wiegand S."/>
            <person name="Jogler M."/>
            <person name="Boedeker C."/>
            <person name="Pinto D."/>
            <person name="Vollmers J."/>
            <person name="Rivas-Marin E."/>
            <person name="Kohn T."/>
            <person name="Peeters S.H."/>
            <person name="Heuer A."/>
            <person name="Rast P."/>
            <person name="Oberbeckmann S."/>
            <person name="Bunk B."/>
            <person name="Jeske O."/>
            <person name="Meyerdierks A."/>
            <person name="Storesund J.E."/>
            <person name="Kallscheuer N."/>
            <person name="Luecker S."/>
            <person name="Lage O.M."/>
            <person name="Pohl T."/>
            <person name="Merkel B.J."/>
            <person name="Hornburger P."/>
            <person name="Mueller R.-W."/>
            <person name="Bruemmer F."/>
            <person name="Labrenz M."/>
            <person name="Spormann A.M."/>
            <person name="Op Den Camp H."/>
            <person name="Overmann J."/>
            <person name="Amann R."/>
            <person name="Jetten M.S.M."/>
            <person name="Mascher T."/>
            <person name="Medema M.H."/>
            <person name="Devos D.P."/>
            <person name="Kaster A.-K."/>
            <person name="Ovreas L."/>
            <person name="Rohde M."/>
            <person name="Galperin M.Y."/>
            <person name="Jogler C."/>
        </authorList>
    </citation>
    <scope>NUCLEOTIDE SEQUENCE [LARGE SCALE GENOMIC DNA]</scope>
    <source>
        <strain evidence="1 2">Q31b</strain>
    </source>
</reference>
<sequence>MKEEYHGWDVHDDNSNRFNFANIAGEKRGLDTFVITDFGKSTNVRQAVSAMLAATKQFHCKLHVQRSEQAMAILTELSDARMLKMAPVRSNENDEIGVMSIRATPPPPPRPWWKFWG</sequence>
<accession>A0A5C6E958</accession>
<proteinExistence type="predicted"/>
<gene>
    <name evidence="1" type="ORF">Q31b_05400</name>
</gene>
<evidence type="ECO:0000313" key="2">
    <source>
        <dbReference type="Proteomes" id="UP000315471"/>
    </source>
</evidence>
<protein>
    <submittedName>
        <fullName evidence="1">Uncharacterized protein</fullName>
    </submittedName>
</protein>
<keyword evidence="2" id="KW-1185">Reference proteome</keyword>
<dbReference type="RefSeq" id="WP_146598086.1">
    <property type="nucleotide sequence ID" value="NZ_SJPY01000001.1"/>
</dbReference>
<dbReference type="EMBL" id="SJPY01000001">
    <property type="protein sequence ID" value="TWU45368.1"/>
    <property type="molecule type" value="Genomic_DNA"/>
</dbReference>
<dbReference type="AlphaFoldDB" id="A0A5C6E958"/>
<dbReference type="OrthoDB" id="283346at2"/>
<organism evidence="1 2">
    <name type="scientific">Novipirellula aureliae</name>
    <dbReference type="NCBI Taxonomy" id="2527966"/>
    <lineage>
        <taxon>Bacteria</taxon>
        <taxon>Pseudomonadati</taxon>
        <taxon>Planctomycetota</taxon>
        <taxon>Planctomycetia</taxon>
        <taxon>Pirellulales</taxon>
        <taxon>Pirellulaceae</taxon>
        <taxon>Novipirellula</taxon>
    </lineage>
</organism>
<dbReference type="Proteomes" id="UP000315471">
    <property type="component" value="Unassembled WGS sequence"/>
</dbReference>
<name>A0A5C6E958_9BACT</name>
<evidence type="ECO:0000313" key="1">
    <source>
        <dbReference type="EMBL" id="TWU45368.1"/>
    </source>
</evidence>
<comment type="caution">
    <text evidence="1">The sequence shown here is derived from an EMBL/GenBank/DDBJ whole genome shotgun (WGS) entry which is preliminary data.</text>
</comment>